<dbReference type="InterPro" id="IPR043502">
    <property type="entry name" value="DNA/RNA_pol_sf"/>
</dbReference>
<dbReference type="PANTHER" id="PTHR37984">
    <property type="entry name" value="PROTEIN CBG26694"/>
    <property type="match status" value="1"/>
</dbReference>
<keyword evidence="9" id="KW-1185">Reference proteome</keyword>
<evidence type="ECO:0000256" key="3">
    <source>
        <dbReference type="ARBA" id="ARBA00022722"/>
    </source>
</evidence>
<dbReference type="AlphaFoldDB" id="A0A0B7MVK0"/>
<dbReference type="Gene3D" id="3.10.20.370">
    <property type="match status" value="1"/>
</dbReference>
<evidence type="ECO:0000313" key="8">
    <source>
        <dbReference type="EMBL" id="CEP06849.1"/>
    </source>
</evidence>
<evidence type="ECO:0000259" key="7">
    <source>
        <dbReference type="Pfam" id="PF17917"/>
    </source>
</evidence>
<keyword evidence="4" id="KW-0255">Endonuclease</keyword>
<dbReference type="GO" id="GO:0016787">
    <property type="term" value="F:hydrolase activity"/>
    <property type="evidence" value="ECO:0007669"/>
    <property type="project" value="UniProtKB-KW"/>
</dbReference>
<keyword evidence="3" id="KW-0540">Nuclease</keyword>
<gene>
    <name evidence="8" type="primary">PARPA_00101.1 scaffold 271</name>
</gene>
<reference evidence="8 9" key="1">
    <citation type="submission" date="2014-09" db="EMBL/GenBank/DDBJ databases">
        <authorList>
            <person name="Ellenberger Sabrina"/>
        </authorList>
    </citation>
    <scope>NUCLEOTIDE SEQUENCE [LARGE SCALE GENOMIC DNA]</scope>
    <source>
        <strain evidence="8 9">CBS 412.66</strain>
    </source>
</reference>
<evidence type="ECO:0000256" key="4">
    <source>
        <dbReference type="ARBA" id="ARBA00022759"/>
    </source>
</evidence>
<dbReference type="PANTHER" id="PTHR37984:SF7">
    <property type="entry name" value="INTEGRASE CATALYTIC DOMAIN-CONTAINING PROTEIN"/>
    <property type="match status" value="1"/>
</dbReference>
<accession>A0A0B7MVK0</accession>
<dbReference type="OrthoDB" id="2248871at2759"/>
<organism evidence="8 9">
    <name type="scientific">Parasitella parasitica</name>
    <dbReference type="NCBI Taxonomy" id="35722"/>
    <lineage>
        <taxon>Eukaryota</taxon>
        <taxon>Fungi</taxon>
        <taxon>Fungi incertae sedis</taxon>
        <taxon>Mucoromycota</taxon>
        <taxon>Mucoromycotina</taxon>
        <taxon>Mucoromycetes</taxon>
        <taxon>Mucorales</taxon>
        <taxon>Mucorineae</taxon>
        <taxon>Mucoraceae</taxon>
        <taxon>Parasitella</taxon>
    </lineage>
</organism>
<evidence type="ECO:0000256" key="2">
    <source>
        <dbReference type="ARBA" id="ARBA00022695"/>
    </source>
</evidence>
<dbReference type="Pfam" id="PF17917">
    <property type="entry name" value="RT_RNaseH"/>
    <property type="match status" value="1"/>
</dbReference>
<dbReference type="InterPro" id="IPR041373">
    <property type="entry name" value="RT_RNaseH"/>
</dbReference>
<evidence type="ECO:0000256" key="5">
    <source>
        <dbReference type="ARBA" id="ARBA00022801"/>
    </source>
</evidence>
<evidence type="ECO:0000256" key="1">
    <source>
        <dbReference type="ARBA" id="ARBA00022679"/>
    </source>
</evidence>
<keyword evidence="6" id="KW-0695">RNA-directed DNA polymerase</keyword>
<dbReference type="GO" id="GO:0003964">
    <property type="term" value="F:RNA-directed DNA polymerase activity"/>
    <property type="evidence" value="ECO:0007669"/>
    <property type="project" value="UniProtKB-KW"/>
</dbReference>
<dbReference type="SUPFAM" id="SSF56672">
    <property type="entry name" value="DNA/RNA polymerases"/>
    <property type="match status" value="1"/>
</dbReference>
<dbReference type="STRING" id="35722.A0A0B7MVK0"/>
<keyword evidence="2" id="KW-0548">Nucleotidyltransferase</keyword>
<dbReference type="EMBL" id="LN718761">
    <property type="protein sequence ID" value="CEP06849.1"/>
    <property type="molecule type" value="Genomic_DNA"/>
</dbReference>
<sequence>MYLQGDASVYGIAACLYQKDTLGRIKHIGFVSKSLNPAERNWSTNRRECAAIVFGFVKFKSLLWGHSNIEVLTDHLALTFMFTSTGLNSTLQSYLEILGEFNFTVSHVKGIDNVLCDSLSRLYPPIDEDKLLEDENDRQIKKLQKLILIKRATNKEKQLLKETT</sequence>
<evidence type="ECO:0000256" key="6">
    <source>
        <dbReference type="ARBA" id="ARBA00022918"/>
    </source>
</evidence>
<evidence type="ECO:0000313" key="9">
    <source>
        <dbReference type="Proteomes" id="UP000054107"/>
    </source>
</evidence>
<dbReference type="Proteomes" id="UP000054107">
    <property type="component" value="Unassembled WGS sequence"/>
</dbReference>
<feature type="domain" description="Reverse transcriptase RNase H-like" evidence="7">
    <location>
        <begin position="2"/>
        <end position="101"/>
    </location>
</feature>
<keyword evidence="5" id="KW-0378">Hydrolase</keyword>
<name>A0A0B7MVK0_9FUNG</name>
<feature type="non-terminal residue" evidence="8">
    <location>
        <position position="164"/>
    </location>
</feature>
<proteinExistence type="predicted"/>
<dbReference type="CDD" id="cd09274">
    <property type="entry name" value="RNase_HI_RT_Ty3"/>
    <property type="match status" value="1"/>
</dbReference>
<protein>
    <recommendedName>
        <fullName evidence="7">Reverse transcriptase RNase H-like domain-containing protein</fullName>
    </recommendedName>
</protein>
<keyword evidence="1" id="KW-0808">Transferase</keyword>
<dbReference type="InterPro" id="IPR050951">
    <property type="entry name" value="Retrovirus_Pol_polyprotein"/>
</dbReference>
<dbReference type="GO" id="GO:0004519">
    <property type="term" value="F:endonuclease activity"/>
    <property type="evidence" value="ECO:0007669"/>
    <property type="project" value="UniProtKB-KW"/>
</dbReference>